<dbReference type="Gene3D" id="2.30.30.240">
    <property type="entry name" value="PRC-barrel domain"/>
    <property type="match status" value="1"/>
</dbReference>
<accession>A0ABU6MJE1</accession>
<evidence type="ECO:0000313" key="3">
    <source>
        <dbReference type="Proteomes" id="UP001341444"/>
    </source>
</evidence>
<proteinExistence type="predicted"/>
<organism evidence="2 3">
    <name type="scientific">Heyndrickxia acidicola</name>
    <dbReference type="NCBI Taxonomy" id="209389"/>
    <lineage>
        <taxon>Bacteria</taxon>
        <taxon>Bacillati</taxon>
        <taxon>Bacillota</taxon>
        <taxon>Bacilli</taxon>
        <taxon>Bacillales</taxon>
        <taxon>Bacillaceae</taxon>
        <taxon>Heyndrickxia</taxon>
    </lineage>
</organism>
<dbReference type="SUPFAM" id="SSF50346">
    <property type="entry name" value="PRC-barrel domain"/>
    <property type="match status" value="2"/>
</dbReference>
<dbReference type="Pfam" id="PF05239">
    <property type="entry name" value="PRC"/>
    <property type="match status" value="2"/>
</dbReference>
<dbReference type="InterPro" id="IPR027275">
    <property type="entry name" value="PRC-brl_dom"/>
</dbReference>
<dbReference type="InterPro" id="IPR011033">
    <property type="entry name" value="PRC_barrel-like_sf"/>
</dbReference>
<sequence>MKKSVEITNLPIISILNGSQLGKVKDLVIDPENGSVDFLTVEQEDWQVSVKAIPFKKVIGIGEFAVMVENESSVIDLNEIPIANQLVNKKIKIVDTRIISRKGQLVGKATEYFVNDESGDIVGISLHSNERDVILHADHVMTYGKDIIIVDEQAANFFVDSPEQLFEEKPLIIEKQEEPTSVNAGSDTELRALKQKQIELLTGKKVTENIFSQAGDLIIEAGSILEASQIEAAQDAGPTVFVKLSMNIEE</sequence>
<name>A0ABU6MJE1_9BACI</name>
<feature type="domain" description="PRC-barrel" evidence="1">
    <location>
        <begin position="93"/>
        <end position="152"/>
    </location>
</feature>
<feature type="domain" description="PRC-barrel" evidence="1">
    <location>
        <begin position="6"/>
        <end position="69"/>
    </location>
</feature>
<dbReference type="RefSeq" id="WP_066261802.1">
    <property type="nucleotide sequence ID" value="NZ_JARMAB010000026.1"/>
</dbReference>
<dbReference type="Proteomes" id="UP001341444">
    <property type="component" value="Unassembled WGS sequence"/>
</dbReference>
<reference evidence="2 3" key="1">
    <citation type="submission" date="2023-03" db="EMBL/GenBank/DDBJ databases">
        <title>Bacillus Genome Sequencing.</title>
        <authorList>
            <person name="Dunlap C."/>
        </authorList>
    </citation>
    <scope>NUCLEOTIDE SEQUENCE [LARGE SCALE GENOMIC DNA]</scope>
    <source>
        <strain evidence="2 3">B-23453</strain>
    </source>
</reference>
<protein>
    <submittedName>
        <fullName evidence="2">PRC-barrel domain-containing protein</fullName>
    </submittedName>
</protein>
<evidence type="ECO:0000259" key="1">
    <source>
        <dbReference type="Pfam" id="PF05239"/>
    </source>
</evidence>
<dbReference type="EMBL" id="JARMAB010000026">
    <property type="protein sequence ID" value="MED1204806.1"/>
    <property type="molecule type" value="Genomic_DNA"/>
</dbReference>
<gene>
    <name evidence="2" type="ORF">P4T90_17310</name>
</gene>
<comment type="caution">
    <text evidence="2">The sequence shown here is derived from an EMBL/GenBank/DDBJ whole genome shotgun (WGS) entry which is preliminary data.</text>
</comment>
<evidence type="ECO:0000313" key="2">
    <source>
        <dbReference type="EMBL" id="MED1204806.1"/>
    </source>
</evidence>
<keyword evidence="3" id="KW-1185">Reference proteome</keyword>